<dbReference type="OrthoDB" id="91108at2759"/>
<protein>
    <submittedName>
        <fullName evidence="1">Unnamed protein product</fullName>
    </submittedName>
</protein>
<dbReference type="Proteomes" id="UP001165083">
    <property type="component" value="Unassembled WGS sequence"/>
</dbReference>
<dbReference type="AlphaFoldDB" id="A0A9W6UAH4"/>
<dbReference type="EMBL" id="BSXW01000705">
    <property type="protein sequence ID" value="GMF28279.1"/>
    <property type="molecule type" value="Genomic_DNA"/>
</dbReference>
<name>A0A9W6UAH4_9STRA</name>
<comment type="caution">
    <text evidence="1">The sequence shown here is derived from an EMBL/GenBank/DDBJ whole genome shotgun (WGS) entry which is preliminary data.</text>
</comment>
<reference evidence="1" key="1">
    <citation type="submission" date="2023-04" db="EMBL/GenBank/DDBJ databases">
        <title>Phytophthora lilii NBRC 32176.</title>
        <authorList>
            <person name="Ichikawa N."/>
            <person name="Sato H."/>
            <person name="Tonouchi N."/>
        </authorList>
    </citation>
    <scope>NUCLEOTIDE SEQUENCE</scope>
    <source>
        <strain evidence="1">NBRC 32176</strain>
    </source>
</reference>
<evidence type="ECO:0000313" key="1">
    <source>
        <dbReference type="EMBL" id="GMF28279.1"/>
    </source>
</evidence>
<sequence>MTCLLELLEYYPDSVNIVIEDLPEASSPGQWIFEVDTHEKLCQGGELDLHPLAVGNTPDETHKIVIERSETTDVFAMNELSLSMITRVPYHRPESKMFESVDSFYLRKVDKQEWRKICTAKHMEKHQWGEDGRLLLFRLTLSKIHPVDAHDIICVLSKLGYMDKLDRVALVFVTPCDFVQDFKCQRSIQLDQQDHPTPMQDIRRICAIARQTASVLTRYGVATIVQLKKKKKLDFYVAGKVKMREQKDKEAWKNAVTCWEKHGHALFAALHNSSVIKNISQFVCSLDDM</sequence>
<gene>
    <name evidence="1" type="ORF">Plil01_001189400</name>
</gene>
<keyword evidence="2" id="KW-1185">Reference proteome</keyword>
<evidence type="ECO:0000313" key="2">
    <source>
        <dbReference type="Proteomes" id="UP001165083"/>
    </source>
</evidence>
<accession>A0A9W6UAH4</accession>
<organism evidence="1 2">
    <name type="scientific">Phytophthora lilii</name>
    <dbReference type="NCBI Taxonomy" id="2077276"/>
    <lineage>
        <taxon>Eukaryota</taxon>
        <taxon>Sar</taxon>
        <taxon>Stramenopiles</taxon>
        <taxon>Oomycota</taxon>
        <taxon>Peronosporomycetes</taxon>
        <taxon>Peronosporales</taxon>
        <taxon>Peronosporaceae</taxon>
        <taxon>Phytophthora</taxon>
    </lineage>
</organism>
<proteinExistence type="predicted"/>